<keyword evidence="6 14" id="KW-0812">Transmembrane</keyword>
<dbReference type="SUPFAM" id="SSF56935">
    <property type="entry name" value="Porins"/>
    <property type="match status" value="1"/>
</dbReference>
<comment type="subcellular location">
    <subcellularLocation>
        <location evidence="1 14">Cell outer membrane</location>
        <topology evidence="1 14">Multi-pass membrane protein</topology>
    </subcellularLocation>
</comment>
<keyword evidence="3 14" id="KW-0813">Transport</keyword>
<keyword evidence="12" id="KW-0675">Receptor</keyword>
<evidence type="ECO:0000256" key="14">
    <source>
        <dbReference type="PROSITE-ProRule" id="PRU01360"/>
    </source>
</evidence>
<dbReference type="AlphaFoldDB" id="A0A177NHA0"/>
<keyword evidence="11 14" id="KW-0472">Membrane</keyword>
<dbReference type="FunFam" id="2.170.130.10:FF:000001">
    <property type="entry name" value="Catecholate siderophore TonB-dependent receptor"/>
    <property type="match status" value="1"/>
</dbReference>
<evidence type="ECO:0000256" key="7">
    <source>
        <dbReference type="ARBA" id="ARBA00022729"/>
    </source>
</evidence>
<keyword evidence="7" id="KW-0732">Signal</keyword>
<dbReference type="Pfam" id="PF07715">
    <property type="entry name" value="Plug"/>
    <property type="match status" value="1"/>
</dbReference>
<evidence type="ECO:0000256" key="1">
    <source>
        <dbReference type="ARBA" id="ARBA00004571"/>
    </source>
</evidence>
<dbReference type="PROSITE" id="PS52016">
    <property type="entry name" value="TONB_DEPENDENT_REC_3"/>
    <property type="match status" value="1"/>
</dbReference>
<dbReference type="InterPro" id="IPR036942">
    <property type="entry name" value="Beta-barrel_TonB_sf"/>
</dbReference>
<accession>A0A177NHA0</accession>
<protein>
    <recommendedName>
        <fullName evidence="15">TonB-dependent receptor plug domain-containing protein</fullName>
    </recommendedName>
</protein>
<reference evidence="17" key="1">
    <citation type="submission" date="2016-03" db="EMBL/GenBank/DDBJ databases">
        <authorList>
            <person name="Heylen K."/>
            <person name="De Vos P."/>
            <person name="Vekeman B."/>
        </authorList>
    </citation>
    <scope>NUCLEOTIDE SEQUENCE [LARGE SCALE GENOMIC DNA]</scope>
    <source>
        <strain evidence="17">R-45383</strain>
    </source>
</reference>
<evidence type="ECO:0000256" key="12">
    <source>
        <dbReference type="ARBA" id="ARBA00023170"/>
    </source>
</evidence>
<evidence type="ECO:0000256" key="13">
    <source>
        <dbReference type="ARBA" id="ARBA00023237"/>
    </source>
</evidence>
<sequence>MRNSSTATKTDTPVMETPFSIQVVPKQVLEDRQSVRLDKALENVSGVIPAGGVGAAYGQQNGWVIRGFVTQDYYRDGMRVPSIRIADGFRELANIQKVEVLKGPASILYGRMEPGGIVNLVTKKTLDEPHTAVAQQFGSYGFYRTTIDSTGPITDDKSLLYRVNLAYENSGSYRDFVEHERVFLAPNLRWNISDRTSLDLHLEYQRSNNATDYGFLAPNNNNRPFALRNSLNLSGPNNNLDSERISFGFDRSHAFNDHWKINHRFDISYLPLSDLNPQFVPIGSRQGRTLCRS</sequence>
<dbReference type="InterPro" id="IPR037066">
    <property type="entry name" value="Plug_dom_sf"/>
</dbReference>
<dbReference type="Gene3D" id="2.40.170.20">
    <property type="entry name" value="TonB-dependent receptor, beta-barrel domain"/>
    <property type="match status" value="1"/>
</dbReference>
<dbReference type="EMBL" id="LUUK01000179">
    <property type="protein sequence ID" value="OAI17225.1"/>
    <property type="molecule type" value="Genomic_DNA"/>
</dbReference>
<organism evidence="16 17">
    <name type="scientific">Methylomonas koyamae</name>
    <dbReference type="NCBI Taxonomy" id="702114"/>
    <lineage>
        <taxon>Bacteria</taxon>
        <taxon>Pseudomonadati</taxon>
        <taxon>Pseudomonadota</taxon>
        <taxon>Gammaproteobacteria</taxon>
        <taxon>Methylococcales</taxon>
        <taxon>Methylococcaceae</taxon>
        <taxon>Methylomonas</taxon>
    </lineage>
</organism>
<gene>
    <name evidence="16" type="ORF">A1355_08640</name>
</gene>
<dbReference type="GO" id="GO:0015344">
    <property type="term" value="F:siderophore uptake transmembrane transporter activity"/>
    <property type="evidence" value="ECO:0007669"/>
    <property type="project" value="TreeGrafter"/>
</dbReference>
<dbReference type="PANTHER" id="PTHR32552">
    <property type="entry name" value="FERRICHROME IRON RECEPTOR-RELATED"/>
    <property type="match status" value="1"/>
</dbReference>
<keyword evidence="17" id="KW-1185">Reference proteome</keyword>
<dbReference type="Proteomes" id="UP000077628">
    <property type="component" value="Unassembled WGS sequence"/>
</dbReference>
<dbReference type="STRING" id="702114.A1355_08640"/>
<evidence type="ECO:0000256" key="2">
    <source>
        <dbReference type="ARBA" id="ARBA00009810"/>
    </source>
</evidence>
<evidence type="ECO:0000256" key="6">
    <source>
        <dbReference type="ARBA" id="ARBA00022692"/>
    </source>
</evidence>
<keyword evidence="4 14" id="KW-1134">Transmembrane beta strand</keyword>
<evidence type="ECO:0000259" key="15">
    <source>
        <dbReference type="Pfam" id="PF07715"/>
    </source>
</evidence>
<proteinExistence type="inferred from homology"/>
<evidence type="ECO:0000256" key="10">
    <source>
        <dbReference type="ARBA" id="ARBA00023077"/>
    </source>
</evidence>
<name>A0A177NHA0_9GAMM</name>
<dbReference type="PANTHER" id="PTHR32552:SF68">
    <property type="entry name" value="FERRICHROME OUTER MEMBRANE TRANSPORTER_PHAGE RECEPTOR"/>
    <property type="match status" value="1"/>
</dbReference>
<keyword evidence="5" id="KW-0410">Iron transport</keyword>
<evidence type="ECO:0000256" key="3">
    <source>
        <dbReference type="ARBA" id="ARBA00022448"/>
    </source>
</evidence>
<keyword evidence="9" id="KW-0406">Ion transport</keyword>
<evidence type="ECO:0000313" key="17">
    <source>
        <dbReference type="Proteomes" id="UP000077628"/>
    </source>
</evidence>
<evidence type="ECO:0000256" key="4">
    <source>
        <dbReference type="ARBA" id="ARBA00022452"/>
    </source>
</evidence>
<evidence type="ECO:0000256" key="5">
    <source>
        <dbReference type="ARBA" id="ARBA00022496"/>
    </source>
</evidence>
<evidence type="ECO:0000313" key="16">
    <source>
        <dbReference type="EMBL" id="OAI17225.1"/>
    </source>
</evidence>
<feature type="domain" description="TonB-dependent receptor plug" evidence="15">
    <location>
        <begin position="14"/>
        <end position="117"/>
    </location>
</feature>
<evidence type="ECO:0000256" key="8">
    <source>
        <dbReference type="ARBA" id="ARBA00023004"/>
    </source>
</evidence>
<dbReference type="GO" id="GO:0015891">
    <property type="term" value="P:siderophore transport"/>
    <property type="evidence" value="ECO:0007669"/>
    <property type="project" value="UniProtKB-ARBA"/>
</dbReference>
<dbReference type="Gene3D" id="2.170.130.10">
    <property type="entry name" value="TonB-dependent receptor, plug domain"/>
    <property type="match status" value="1"/>
</dbReference>
<comment type="similarity">
    <text evidence="2 14">Belongs to the TonB-dependent receptor family.</text>
</comment>
<keyword evidence="8" id="KW-0408">Iron</keyword>
<keyword evidence="13 14" id="KW-0998">Cell outer membrane</keyword>
<dbReference type="InterPro" id="IPR012910">
    <property type="entry name" value="Plug_dom"/>
</dbReference>
<dbReference type="GO" id="GO:0009279">
    <property type="term" value="C:cell outer membrane"/>
    <property type="evidence" value="ECO:0007669"/>
    <property type="project" value="UniProtKB-SubCell"/>
</dbReference>
<comment type="caution">
    <text evidence="16">The sequence shown here is derived from an EMBL/GenBank/DDBJ whole genome shotgun (WGS) entry which is preliminary data.</text>
</comment>
<evidence type="ECO:0000256" key="9">
    <source>
        <dbReference type="ARBA" id="ARBA00023065"/>
    </source>
</evidence>
<evidence type="ECO:0000256" key="11">
    <source>
        <dbReference type="ARBA" id="ARBA00023136"/>
    </source>
</evidence>
<dbReference type="InterPro" id="IPR039426">
    <property type="entry name" value="TonB-dep_rcpt-like"/>
</dbReference>
<keyword evidence="10" id="KW-0798">TonB box</keyword>